<protein>
    <submittedName>
        <fullName evidence="1">Spermidine dehydrogenase</fullName>
        <ecNumber evidence="1">1.5.99.6</ecNumber>
    </submittedName>
</protein>
<dbReference type="PANTHER" id="PTHR42923">
    <property type="entry name" value="PROTOPORPHYRINOGEN OXIDASE"/>
    <property type="match status" value="1"/>
</dbReference>
<dbReference type="InterPro" id="IPR050464">
    <property type="entry name" value="Zeta_carotene_desat/Oxidored"/>
</dbReference>
<evidence type="ECO:0000313" key="2">
    <source>
        <dbReference type="Proteomes" id="UP000533598"/>
    </source>
</evidence>
<dbReference type="InterPro" id="IPR036188">
    <property type="entry name" value="FAD/NAD-bd_sf"/>
</dbReference>
<organism evidence="1 2">
    <name type="scientific">Crossiella cryophila</name>
    <dbReference type="NCBI Taxonomy" id="43355"/>
    <lineage>
        <taxon>Bacteria</taxon>
        <taxon>Bacillati</taxon>
        <taxon>Actinomycetota</taxon>
        <taxon>Actinomycetes</taxon>
        <taxon>Pseudonocardiales</taxon>
        <taxon>Pseudonocardiaceae</taxon>
        <taxon>Crossiella</taxon>
    </lineage>
</organism>
<sequence length="580" mass="62232">MGAGRLTSRLVVDGITDGPAPGFTDAGESYDLVVAGAGIAGLAAAYFWLRDVQPDARILLLDPAAQFGGHATRHEYTVDGHRLLATGGSQAITRPSTYPASARDLLRELGINTDRFHQDCDPGHYRGQGAGGHGVFFHREHWEHDHLAVLPPGTKWTDALAAAPMPPEARRQLGEILDRCPDWLSGRDRAAKLAALRVRTCAQVLTDFADLHPAVHRFLLRSTAVDSGLNFDQHPALDAALIGFPGLSGLRIGYEGDPWPGLSKTGRQFWYSEEAPVYRFPDGNATIARALARALIPTLAPPGTVDDLLSATLDESQLDSPQQNVRIRLRGKVVEVRNTGSAVSVTYTAGGGRHRVTAGAVILASWTAGLPAIVPELSTAQRSAAAATGRYPLAYANLALRNWKPWQRLGINRLTLPSGHWQRGALEFPVHIGDHHPSPGPEHPVPANFFGCFTRPGVPPAVGAAQGRHWLINHGPAELETSLLDTLTRVLGPAGFDPDRDIAALTVNTWPHGYARYLTLPHDADRWPDGPLPGDLLAKGVGRIRIAGVDVANHPYLDGAVDTAHTAVRELARVAGPGTR</sequence>
<dbReference type="EMBL" id="JACHMH010000001">
    <property type="protein sequence ID" value="MBB4678451.1"/>
    <property type="molecule type" value="Genomic_DNA"/>
</dbReference>
<dbReference type="GO" id="GO:0050289">
    <property type="term" value="F:spermidine dehydrogenase activity"/>
    <property type="evidence" value="ECO:0007669"/>
    <property type="project" value="UniProtKB-EC"/>
</dbReference>
<dbReference type="SUPFAM" id="SSF51905">
    <property type="entry name" value="FAD/NAD(P)-binding domain"/>
    <property type="match status" value="2"/>
</dbReference>
<name>A0A7W7CEK2_9PSEU</name>
<dbReference type="RefSeq" id="WP_185004284.1">
    <property type="nucleotide sequence ID" value="NZ_BAAAUI010000066.1"/>
</dbReference>
<dbReference type="Gene3D" id="3.50.50.60">
    <property type="entry name" value="FAD/NAD(P)-binding domain"/>
    <property type="match status" value="2"/>
</dbReference>
<dbReference type="EC" id="1.5.99.6" evidence="1"/>
<keyword evidence="1" id="KW-0560">Oxidoreductase</keyword>
<keyword evidence="2" id="KW-1185">Reference proteome</keyword>
<comment type="caution">
    <text evidence="1">The sequence shown here is derived from an EMBL/GenBank/DDBJ whole genome shotgun (WGS) entry which is preliminary data.</text>
</comment>
<dbReference type="Pfam" id="PF13450">
    <property type="entry name" value="NAD_binding_8"/>
    <property type="match status" value="1"/>
</dbReference>
<proteinExistence type="predicted"/>
<dbReference type="Gene3D" id="3.90.660.20">
    <property type="entry name" value="Protoporphyrinogen oxidase, mitochondrial, domain 2"/>
    <property type="match status" value="1"/>
</dbReference>
<gene>
    <name evidence="1" type="ORF">HNR67_004569</name>
</gene>
<dbReference type="AlphaFoldDB" id="A0A7W7CEK2"/>
<reference evidence="1 2" key="1">
    <citation type="submission" date="2020-08" db="EMBL/GenBank/DDBJ databases">
        <title>Sequencing the genomes of 1000 actinobacteria strains.</title>
        <authorList>
            <person name="Klenk H.-P."/>
        </authorList>
    </citation>
    <scope>NUCLEOTIDE SEQUENCE [LARGE SCALE GENOMIC DNA]</scope>
    <source>
        <strain evidence="1 2">DSM 44230</strain>
    </source>
</reference>
<dbReference type="Proteomes" id="UP000533598">
    <property type="component" value="Unassembled WGS sequence"/>
</dbReference>
<evidence type="ECO:0000313" key="1">
    <source>
        <dbReference type="EMBL" id="MBB4678451.1"/>
    </source>
</evidence>
<accession>A0A7W7CEK2</accession>